<dbReference type="AlphaFoldDB" id="A0A2N5J4B6"/>
<proteinExistence type="predicted"/>
<dbReference type="RefSeq" id="WP_101621973.1">
    <property type="nucleotide sequence ID" value="NZ_NMWT01000009.1"/>
</dbReference>
<dbReference type="OrthoDB" id="3238275at2"/>
<evidence type="ECO:0000313" key="2">
    <source>
        <dbReference type="Proteomes" id="UP000235034"/>
    </source>
</evidence>
<reference evidence="1 2" key="1">
    <citation type="submission" date="2017-07" db="EMBL/GenBank/DDBJ databases">
        <title>Bifidobacterium novel species.</title>
        <authorList>
            <person name="Lugli G.A."/>
            <person name="Milani C."/>
            <person name="Duranti S."/>
            <person name="Mangifesta M."/>
        </authorList>
    </citation>
    <scope>NUCLEOTIDE SEQUENCE [LARGE SCALE GENOMIC DNA]</scope>
    <source>
        <strain evidence="1 2">77</strain>
    </source>
</reference>
<organism evidence="1 2">
    <name type="scientific">Bifidobacterium parmae</name>
    <dbReference type="NCBI Taxonomy" id="361854"/>
    <lineage>
        <taxon>Bacteria</taxon>
        <taxon>Bacillati</taxon>
        <taxon>Actinomycetota</taxon>
        <taxon>Actinomycetes</taxon>
        <taxon>Bifidobacteriales</taxon>
        <taxon>Bifidobacteriaceae</taxon>
        <taxon>Bifidobacterium</taxon>
    </lineage>
</organism>
<dbReference type="EMBL" id="NMWT01000009">
    <property type="protein sequence ID" value="PLS29037.1"/>
    <property type="molecule type" value="Genomic_DNA"/>
</dbReference>
<gene>
    <name evidence="1" type="ORF">Uis4E_0770</name>
</gene>
<evidence type="ECO:0000313" key="1">
    <source>
        <dbReference type="EMBL" id="PLS29037.1"/>
    </source>
</evidence>
<keyword evidence="2" id="KW-1185">Reference proteome</keyword>
<comment type="caution">
    <text evidence="1">The sequence shown here is derived from an EMBL/GenBank/DDBJ whole genome shotgun (WGS) entry which is preliminary data.</text>
</comment>
<protein>
    <submittedName>
        <fullName evidence="1">Uncharacterized protein</fullName>
    </submittedName>
</protein>
<sequence>MTELNTASIARVAAAPAVREAAREAARLIALWPLTDAMRMDNDAKYGENLQVRVTRAFARILTGEDVTVPDAEYVYEGADAIPGRPQTIVDALLAANDAYDAIADFSDTGDATLVDDVAADLGVTWDDAASVRVHGTLDAVEAAVNDGTFDAGEYAVADGGSDGTGDGGASGGAAGAADAAGAAAMPVDDDAFEPSPALVDAMAHRFAAALTVCDALLAAVEDSGAGDAASAPVAADTPVDAAAVRAVLPLLLVVNELREQISVPRICLTDVQVRDLLAARAAALADAATEAAEGATAGVGDAATLDATAAFVAPLAAAEWAKHREDVLWDPAAAKKKAKEEDEKRNKAALAAKFAHVKNDNTETVEL</sequence>
<dbReference type="Proteomes" id="UP000235034">
    <property type="component" value="Unassembled WGS sequence"/>
</dbReference>
<accession>A0A2N5J4B6</accession>
<name>A0A2N5J4B6_9BIFI</name>